<keyword evidence="3" id="KW-0378">Hydrolase</keyword>
<accession>A0ABQ2LL89</accession>
<dbReference type="RefSeq" id="WP_188803037.1">
    <property type="nucleotide sequence ID" value="NZ_BAAAOU010000003.1"/>
</dbReference>
<dbReference type="EMBL" id="BMLQ01000001">
    <property type="protein sequence ID" value="GGO39450.1"/>
    <property type="molecule type" value="Genomic_DNA"/>
</dbReference>
<evidence type="ECO:0000313" key="7">
    <source>
        <dbReference type="Proteomes" id="UP000642509"/>
    </source>
</evidence>
<dbReference type="PANTHER" id="PTHR31817:SF0">
    <property type="entry name" value="CHROMOSOME UNDETERMINED SCAFFOLD_67, WHOLE GENOME SHOTGUN SEQUENCE"/>
    <property type="match status" value="1"/>
</dbReference>
<feature type="compositionally biased region" description="Basic and acidic residues" evidence="5">
    <location>
        <begin position="7"/>
        <end position="31"/>
    </location>
</feature>
<evidence type="ECO:0000256" key="1">
    <source>
        <dbReference type="ARBA" id="ARBA00001947"/>
    </source>
</evidence>
<organism evidence="6 7">
    <name type="scientific">Citricoccus zhacaiensis</name>
    <dbReference type="NCBI Taxonomy" id="489142"/>
    <lineage>
        <taxon>Bacteria</taxon>
        <taxon>Bacillati</taxon>
        <taxon>Actinomycetota</taxon>
        <taxon>Actinomycetes</taxon>
        <taxon>Micrococcales</taxon>
        <taxon>Micrococcaceae</taxon>
        <taxon>Citricoccus</taxon>
    </lineage>
</organism>
<reference evidence="7" key="1">
    <citation type="journal article" date="2019" name="Int. J. Syst. Evol. Microbiol.">
        <title>The Global Catalogue of Microorganisms (GCM) 10K type strain sequencing project: providing services to taxonomists for standard genome sequencing and annotation.</title>
        <authorList>
            <consortium name="The Broad Institute Genomics Platform"/>
            <consortium name="The Broad Institute Genome Sequencing Center for Infectious Disease"/>
            <person name="Wu L."/>
            <person name="Ma J."/>
        </authorList>
    </citation>
    <scope>NUCLEOTIDE SEQUENCE [LARGE SCALE GENOMIC DNA]</scope>
    <source>
        <strain evidence="7">CGMCC 1.7064</strain>
    </source>
</reference>
<protein>
    <recommendedName>
        <fullName evidence="8">DUF1704 domain-containing protein</fullName>
    </recommendedName>
</protein>
<comment type="cofactor">
    <cofactor evidence="1">
        <name>Zn(2+)</name>
        <dbReference type="ChEBI" id="CHEBI:29105"/>
    </cofactor>
</comment>
<keyword evidence="4" id="KW-0482">Metalloprotease</keyword>
<dbReference type="PANTHER" id="PTHR31817">
    <property type="match status" value="1"/>
</dbReference>
<proteinExistence type="predicted"/>
<dbReference type="Pfam" id="PF08014">
    <property type="entry name" value="MATCAP"/>
    <property type="match status" value="1"/>
</dbReference>
<feature type="region of interest" description="Disordered" evidence="5">
    <location>
        <begin position="1"/>
        <end position="31"/>
    </location>
</feature>
<comment type="caution">
    <text evidence="6">The sequence shown here is derived from an EMBL/GenBank/DDBJ whole genome shotgun (WGS) entry which is preliminary data.</text>
</comment>
<evidence type="ECO:0000313" key="6">
    <source>
        <dbReference type="EMBL" id="GGO39450.1"/>
    </source>
</evidence>
<dbReference type="SMART" id="SM01154">
    <property type="entry name" value="DUF1704"/>
    <property type="match status" value="1"/>
</dbReference>
<evidence type="ECO:0008006" key="8">
    <source>
        <dbReference type="Google" id="ProtNLM"/>
    </source>
</evidence>
<evidence type="ECO:0000256" key="2">
    <source>
        <dbReference type="ARBA" id="ARBA00022670"/>
    </source>
</evidence>
<evidence type="ECO:0000256" key="4">
    <source>
        <dbReference type="ARBA" id="ARBA00023049"/>
    </source>
</evidence>
<keyword evidence="2" id="KW-0645">Protease</keyword>
<gene>
    <name evidence="6" type="ORF">GCM10010977_00130</name>
</gene>
<sequence length="423" mass="46264">MSAKKPTSSEDKKTRRDQAEGKRTEVMRKDSTRIDGPRAVVGLSTRDRAIDHELALLSGSIRFLLDITPMNVEQARTEFLATGELPEFVYRDVVDDPEVLKRVLQDVPIHLVDDTVLGTLLRNKHKEMSLQLDMLAARDTEDFMPLSIELYGAILPDLRRSAELILETVTATESASAGSLGAKEILDLARAEIDHYRKQDPDIEMHAEIRDDVSGVMVSGSSLLLGPESKVRKARAHALLQHEVGTHLVTHFNGSAQPIKILGTGLARYDETQEGLAVLAEVACGGLTAFRLRQLASRVLTVHRMVTGATFAEAHAALVADGVPASSAFTTTMRAYRAGGLTKDAIYLRGMLDLLGHLRRGGSLDLLLLGKFSLEDLPLIDDLQERGVLEPAMLQPRWLDDQDATARLGRAAALDDPTAFVNA</sequence>
<evidence type="ECO:0000256" key="5">
    <source>
        <dbReference type="SAM" id="MobiDB-lite"/>
    </source>
</evidence>
<evidence type="ECO:0000256" key="3">
    <source>
        <dbReference type="ARBA" id="ARBA00022801"/>
    </source>
</evidence>
<dbReference type="InterPro" id="IPR012548">
    <property type="entry name" value="MATCAP"/>
</dbReference>
<name>A0ABQ2LL89_9MICC</name>
<dbReference type="Proteomes" id="UP000642509">
    <property type="component" value="Unassembled WGS sequence"/>
</dbReference>
<keyword evidence="7" id="KW-1185">Reference proteome</keyword>